<dbReference type="GO" id="GO:0070651">
    <property type="term" value="P:nonfunctional rRNA decay"/>
    <property type="evidence" value="ECO:0007669"/>
    <property type="project" value="TreeGrafter"/>
</dbReference>
<dbReference type="GO" id="GO:0032790">
    <property type="term" value="P:ribosome disassembly"/>
    <property type="evidence" value="ECO:0007669"/>
    <property type="project" value="TreeGrafter"/>
</dbReference>
<feature type="region of interest" description="Disordered" evidence="6">
    <location>
        <begin position="446"/>
        <end position="489"/>
    </location>
</feature>
<dbReference type="Gene3D" id="2.30.30.870">
    <property type="entry name" value="Pelota, domain A"/>
    <property type="match status" value="1"/>
</dbReference>
<dbReference type="GO" id="GO:0005737">
    <property type="term" value="C:cytoplasm"/>
    <property type="evidence" value="ECO:0007669"/>
    <property type="project" value="UniProtKB-SubCell"/>
</dbReference>
<proteinExistence type="inferred from homology"/>
<evidence type="ECO:0000256" key="3">
    <source>
        <dbReference type="ARBA" id="ARBA00009504"/>
    </source>
</evidence>
<keyword evidence="10" id="KW-1185">Reference proteome</keyword>
<organism evidence="8 10">
    <name type="scientific">Didymodactylos carnosus</name>
    <dbReference type="NCBI Taxonomy" id="1234261"/>
    <lineage>
        <taxon>Eukaryota</taxon>
        <taxon>Metazoa</taxon>
        <taxon>Spiralia</taxon>
        <taxon>Gnathifera</taxon>
        <taxon>Rotifera</taxon>
        <taxon>Eurotatoria</taxon>
        <taxon>Bdelloidea</taxon>
        <taxon>Philodinida</taxon>
        <taxon>Philodinidae</taxon>
        <taxon>Didymodactylos</taxon>
    </lineage>
</organism>
<dbReference type="EMBL" id="CAJOBC010000339">
    <property type="protein sequence ID" value="CAF3573652.1"/>
    <property type="molecule type" value="Genomic_DNA"/>
</dbReference>
<dbReference type="InterPro" id="IPR058547">
    <property type="entry name" value="Pelota_N"/>
</dbReference>
<sequence>MVADHAKDDFLKHRFISDELIDVTKNIYDTDQLVIYDSRNPITKHRREEIEFTSIRIMRLLKKNIDRGSGIIQLLPEDNEDMWHAYNLIQIGDGLRSSTVRKIVNTSDTGTSQTMKKRTTLTIEVEAIDYDSSACALRIKGRTTEENDFVKKGSYHTIDLELHSPFSLRKTEWDTISLDRVDMATDPVQSADVAAIVMHEGFANVCLITQHMTIIRQKIEHTIPRKRKGLCQQHDRGMERFFDSIIQAILKHIDFTIVKAVILASPGFIKDQFFAYMLAKSIKEDEKHLLDNKNKFLLLHSSNGFKHALMEILQDPQVINKLSDTKAATEMKLLEQFMQLLNNEPDRAYYGLESIERANQAQAIECLLITDELFRNIDFIKRRRYVELVDSVKESSGDVRLFSSLHASGERLGQLTGIAAILRFPMPDLDNDEQLHHHDHADNITINDDYIPENPNRTVNHNNYYSGQGDKTSNSEQSNKQATNAASAW</sequence>
<comment type="cofactor">
    <cofactor evidence="1">
        <name>a divalent metal cation</name>
        <dbReference type="ChEBI" id="CHEBI:60240"/>
    </cofactor>
</comment>
<dbReference type="GO" id="GO:0071025">
    <property type="term" value="P:RNA surveillance"/>
    <property type="evidence" value="ECO:0007669"/>
    <property type="project" value="InterPro"/>
</dbReference>
<dbReference type="FunFam" id="3.30.1330.30:FF:000008">
    <property type="entry name" value="Protein pelota homolog"/>
    <property type="match status" value="1"/>
</dbReference>
<dbReference type="InterPro" id="IPR005140">
    <property type="entry name" value="eRF1_Pelota-like_N"/>
</dbReference>
<dbReference type="GO" id="GO:0070481">
    <property type="term" value="P:nuclear-transcribed mRNA catabolic process, non-stop decay"/>
    <property type="evidence" value="ECO:0007669"/>
    <property type="project" value="InterPro"/>
</dbReference>
<dbReference type="InterPro" id="IPR004405">
    <property type="entry name" value="TF_pelota"/>
</dbReference>
<dbReference type="PANTHER" id="PTHR10853:SF0">
    <property type="entry name" value="PROTEIN PELOTA HOMOLOG"/>
    <property type="match status" value="1"/>
</dbReference>
<reference evidence="8" key="1">
    <citation type="submission" date="2021-02" db="EMBL/GenBank/DDBJ databases">
        <authorList>
            <person name="Nowell W R."/>
        </authorList>
    </citation>
    <scope>NUCLEOTIDE SEQUENCE</scope>
</reference>
<dbReference type="InterPro" id="IPR005141">
    <property type="entry name" value="eRF1_2"/>
</dbReference>
<comment type="subcellular location">
    <subcellularLocation>
        <location evidence="2">Cytoplasm</location>
    </subcellularLocation>
</comment>
<evidence type="ECO:0000313" key="8">
    <source>
        <dbReference type="EMBL" id="CAF0789516.1"/>
    </source>
</evidence>
<dbReference type="Gene3D" id="3.30.1330.30">
    <property type="match status" value="1"/>
</dbReference>
<dbReference type="SUPFAM" id="SSF159065">
    <property type="entry name" value="Dom34/Pelota N-terminal domain-like"/>
    <property type="match status" value="1"/>
</dbReference>
<dbReference type="Pfam" id="PF03465">
    <property type="entry name" value="eRF1_3"/>
    <property type="match status" value="1"/>
</dbReference>
<comment type="similarity">
    <text evidence="3">Belongs to the eukaryotic release factor 1 family. Pelota subfamily.</text>
</comment>
<feature type="compositionally biased region" description="Polar residues" evidence="6">
    <location>
        <begin position="455"/>
        <end position="489"/>
    </location>
</feature>
<dbReference type="Pfam" id="PF03464">
    <property type="entry name" value="eRF1_2"/>
    <property type="match status" value="1"/>
</dbReference>
<keyword evidence="5" id="KW-0479">Metal-binding</keyword>
<dbReference type="Pfam" id="PF26356">
    <property type="entry name" value="Pelota_N"/>
    <property type="match status" value="1"/>
</dbReference>
<dbReference type="AlphaFoldDB" id="A0A813S089"/>
<evidence type="ECO:0000256" key="4">
    <source>
        <dbReference type="ARBA" id="ARBA00022490"/>
    </source>
</evidence>
<dbReference type="GO" id="GO:0046872">
    <property type="term" value="F:metal ion binding"/>
    <property type="evidence" value="ECO:0007669"/>
    <property type="project" value="UniProtKB-KW"/>
</dbReference>
<dbReference type="FunFam" id="2.30.30.870:FF:000001">
    <property type="entry name" value="Protein pelota homolog"/>
    <property type="match status" value="1"/>
</dbReference>
<gene>
    <name evidence="8" type="ORF">GPM918_LOCUS2923</name>
    <name evidence="9" type="ORF">SRO942_LOCUS2923</name>
</gene>
<keyword evidence="4" id="KW-0963">Cytoplasm</keyword>
<dbReference type="SUPFAM" id="SSF55315">
    <property type="entry name" value="L30e-like"/>
    <property type="match status" value="1"/>
</dbReference>
<accession>A0A813S089</accession>
<dbReference type="SMART" id="SM01194">
    <property type="entry name" value="eRF1_1"/>
    <property type="match status" value="1"/>
</dbReference>
<evidence type="ECO:0000313" key="9">
    <source>
        <dbReference type="EMBL" id="CAF3573652.1"/>
    </source>
</evidence>
<dbReference type="SUPFAM" id="SSF53137">
    <property type="entry name" value="Translational machinery components"/>
    <property type="match status" value="1"/>
</dbReference>
<dbReference type="InterPro" id="IPR042226">
    <property type="entry name" value="eFR1_2_sf"/>
</dbReference>
<dbReference type="EMBL" id="CAJNOQ010000339">
    <property type="protein sequence ID" value="CAF0789516.1"/>
    <property type="molecule type" value="Genomic_DNA"/>
</dbReference>
<dbReference type="Proteomes" id="UP000681722">
    <property type="component" value="Unassembled WGS sequence"/>
</dbReference>
<dbReference type="InterPro" id="IPR005142">
    <property type="entry name" value="eRF1_3"/>
</dbReference>
<evidence type="ECO:0000256" key="5">
    <source>
        <dbReference type="ARBA" id="ARBA00022723"/>
    </source>
</evidence>
<dbReference type="Gene3D" id="3.30.420.60">
    <property type="entry name" value="eRF1 domain 2"/>
    <property type="match status" value="1"/>
</dbReference>
<evidence type="ECO:0000259" key="7">
    <source>
        <dbReference type="SMART" id="SM01194"/>
    </source>
</evidence>
<dbReference type="InterPro" id="IPR038069">
    <property type="entry name" value="Pelota/DOM34_N"/>
</dbReference>
<dbReference type="GO" id="GO:0070966">
    <property type="term" value="P:nuclear-transcribed mRNA catabolic process, no-go decay"/>
    <property type="evidence" value="ECO:0007669"/>
    <property type="project" value="InterPro"/>
</dbReference>
<dbReference type="PANTHER" id="PTHR10853">
    <property type="entry name" value="PELOTA"/>
    <property type="match status" value="1"/>
</dbReference>
<dbReference type="FunFam" id="3.30.420.60:FF:000002">
    <property type="entry name" value="Protein pelota homolog"/>
    <property type="match status" value="1"/>
</dbReference>
<protein>
    <recommendedName>
        <fullName evidence="7">eRF1/Pelota-like N-terminal domain-containing protein</fullName>
    </recommendedName>
</protein>
<dbReference type="OrthoDB" id="10249111at2759"/>
<evidence type="ECO:0000256" key="2">
    <source>
        <dbReference type="ARBA" id="ARBA00004496"/>
    </source>
</evidence>
<dbReference type="Proteomes" id="UP000663829">
    <property type="component" value="Unassembled WGS sequence"/>
</dbReference>
<evidence type="ECO:0000256" key="1">
    <source>
        <dbReference type="ARBA" id="ARBA00001968"/>
    </source>
</evidence>
<dbReference type="NCBIfam" id="TIGR00111">
    <property type="entry name" value="pelota"/>
    <property type="match status" value="1"/>
</dbReference>
<comment type="caution">
    <text evidence="8">The sequence shown here is derived from an EMBL/GenBank/DDBJ whole genome shotgun (WGS) entry which is preliminary data.</text>
</comment>
<name>A0A813S089_9BILA</name>
<feature type="domain" description="eRF1/Pelota-like N-terminal" evidence="7">
    <location>
        <begin position="58"/>
        <end position="186"/>
    </location>
</feature>
<dbReference type="InterPro" id="IPR029064">
    <property type="entry name" value="Ribosomal_eL30-like_sf"/>
</dbReference>
<evidence type="ECO:0000313" key="10">
    <source>
        <dbReference type="Proteomes" id="UP000663829"/>
    </source>
</evidence>
<evidence type="ECO:0000256" key="6">
    <source>
        <dbReference type="SAM" id="MobiDB-lite"/>
    </source>
</evidence>